<evidence type="ECO:0000313" key="9">
    <source>
        <dbReference type="Proteomes" id="UP000887575"/>
    </source>
</evidence>
<organism evidence="9 10">
    <name type="scientific">Mesorhabditis belari</name>
    <dbReference type="NCBI Taxonomy" id="2138241"/>
    <lineage>
        <taxon>Eukaryota</taxon>
        <taxon>Metazoa</taxon>
        <taxon>Ecdysozoa</taxon>
        <taxon>Nematoda</taxon>
        <taxon>Chromadorea</taxon>
        <taxon>Rhabditida</taxon>
        <taxon>Rhabditina</taxon>
        <taxon>Rhabditomorpha</taxon>
        <taxon>Rhabditoidea</taxon>
        <taxon>Rhabditidae</taxon>
        <taxon>Mesorhabditinae</taxon>
        <taxon>Mesorhabditis</taxon>
    </lineage>
</organism>
<dbReference type="Pfam" id="PF04719">
    <property type="entry name" value="TAFII28"/>
    <property type="match status" value="1"/>
</dbReference>
<proteinExistence type="inferred from homology"/>
<dbReference type="InterPro" id="IPR009072">
    <property type="entry name" value="Histone-fold"/>
</dbReference>
<evidence type="ECO:0000256" key="2">
    <source>
        <dbReference type="ARBA" id="ARBA00009788"/>
    </source>
</evidence>
<feature type="domain" description="TAFII28-like protein" evidence="8">
    <location>
        <begin position="228"/>
        <end position="313"/>
    </location>
</feature>
<keyword evidence="9" id="KW-1185">Reference proteome</keyword>
<keyword evidence="4" id="KW-0804">Transcription</keyword>
<evidence type="ECO:0000256" key="1">
    <source>
        <dbReference type="ARBA" id="ARBA00004123"/>
    </source>
</evidence>
<dbReference type="WBParaSite" id="MBELARI_LOCUS12759">
    <property type="protein sequence ID" value="MBELARI_LOCUS12759"/>
    <property type="gene ID" value="MBELARI_LOCUS12759"/>
</dbReference>
<keyword evidence="3" id="KW-0805">Transcription regulation</keyword>
<sequence>MGRKPRSEPYGAFRVRNQLTWPTRTIFSEDCQKAAARKAKMKLKTFACPPLPLGPNATTATSMSDDRVQFQLGSSPETGSNLDDGDSLLEPKETRKRKASPINTEQKRAKITNVGTSSDFHAALTMLDDPDDQCAREPIIYIDPAALSLAPTDEPSEFSQHALEKDAADLDGKPTTDDAPFANISMDKEMKAIAPSTSKIVTPEKEEIILPLRELDEEDEKQRLKMQVLISNFSQEQLNRYEAYRRSTFPKSAIRRLIQQYTGVSPGQQVVIAIAGLAKVFAGELIEEALDCQKAAEQTSEPLKPHHIRQAYYSLDRKGKLYPPKGSRKNPLF</sequence>
<reference evidence="10" key="1">
    <citation type="submission" date="2024-02" db="UniProtKB">
        <authorList>
            <consortium name="WormBaseParasite"/>
        </authorList>
    </citation>
    <scope>IDENTIFICATION</scope>
</reference>
<dbReference type="GO" id="GO:0016251">
    <property type="term" value="F:RNA polymerase II general transcription initiation factor activity"/>
    <property type="evidence" value="ECO:0007669"/>
    <property type="project" value="TreeGrafter"/>
</dbReference>
<accession>A0AAF3EFL4</accession>
<dbReference type="AlphaFoldDB" id="A0AAF3EFL4"/>
<feature type="region of interest" description="Disordered" evidence="7">
    <location>
        <begin position="47"/>
        <end position="106"/>
    </location>
</feature>
<evidence type="ECO:0000256" key="3">
    <source>
        <dbReference type="ARBA" id="ARBA00023015"/>
    </source>
</evidence>
<dbReference type="PANTHER" id="PTHR13218:SF8">
    <property type="entry name" value="TRANSCRIPTION INITIATION FACTOR TFIID SUBUNIT 11"/>
    <property type="match status" value="1"/>
</dbReference>
<dbReference type="PANTHER" id="PTHR13218">
    <property type="entry name" value="TRANSCRIPTION INITIATION FACTOR TFIID SUBUNIT 11-RELATED"/>
    <property type="match status" value="1"/>
</dbReference>
<dbReference type="CDD" id="cd08048">
    <property type="entry name" value="HFD_TAF11"/>
    <property type="match status" value="1"/>
</dbReference>
<dbReference type="InterPro" id="IPR006809">
    <property type="entry name" value="TAFII28_dom"/>
</dbReference>
<dbReference type="GO" id="GO:0046982">
    <property type="term" value="F:protein heterodimerization activity"/>
    <property type="evidence" value="ECO:0007669"/>
    <property type="project" value="InterPro"/>
</dbReference>
<comment type="similarity">
    <text evidence="2">Belongs to the TAF11 family.</text>
</comment>
<dbReference type="GO" id="GO:0005669">
    <property type="term" value="C:transcription factor TFIID complex"/>
    <property type="evidence" value="ECO:0007669"/>
    <property type="project" value="InterPro"/>
</dbReference>
<dbReference type="SUPFAM" id="SSF47113">
    <property type="entry name" value="Histone-fold"/>
    <property type="match status" value="1"/>
</dbReference>
<evidence type="ECO:0000256" key="4">
    <source>
        <dbReference type="ARBA" id="ARBA00023163"/>
    </source>
</evidence>
<dbReference type="GO" id="GO:0051123">
    <property type="term" value="P:RNA polymerase II preinitiation complex assembly"/>
    <property type="evidence" value="ECO:0007669"/>
    <property type="project" value="InterPro"/>
</dbReference>
<protein>
    <recommendedName>
        <fullName evidence="6">Transcription initiation factor TFIID subunit 11</fullName>
    </recommendedName>
</protein>
<feature type="compositionally biased region" description="Polar residues" evidence="7">
    <location>
        <begin position="71"/>
        <end position="81"/>
    </location>
</feature>
<dbReference type="Gene3D" id="1.10.20.10">
    <property type="entry name" value="Histone, subunit A"/>
    <property type="match status" value="1"/>
</dbReference>
<dbReference type="InterPro" id="IPR045127">
    <property type="entry name" value="TAF11-like"/>
</dbReference>
<comment type="subcellular location">
    <subcellularLocation>
        <location evidence="1">Nucleus</location>
    </subcellularLocation>
</comment>
<evidence type="ECO:0000259" key="8">
    <source>
        <dbReference type="Pfam" id="PF04719"/>
    </source>
</evidence>
<keyword evidence="5" id="KW-0539">Nucleus</keyword>
<name>A0AAF3EFL4_9BILA</name>
<dbReference type="FunFam" id="1.10.20.10:FF:000061">
    <property type="entry name" value="TFIID subunit"/>
    <property type="match status" value="1"/>
</dbReference>
<dbReference type="Proteomes" id="UP000887575">
    <property type="component" value="Unassembled WGS sequence"/>
</dbReference>
<evidence type="ECO:0000256" key="6">
    <source>
        <dbReference type="ARBA" id="ARBA00072882"/>
    </source>
</evidence>
<evidence type="ECO:0000256" key="5">
    <source>
        <dbReference type="ARBA" id="ARBA00023242"/>
    </source>
</evidence>
<evidence type="ECO:0000256" key="7">
    <source>
        <dbReference type="SAM" id="MobiDB-lite"/>
    </source>
</evidence>
<evidence type="ECO:0000313" key="10">
    <source>
        <dbReference type="WBParaSite" id="MBELARI_LOCUS12759"/>
    </source>
</evidence>